<name>A0ABP0NTC8_9DINO</name>
<feature type="transmembrane region" description="Helical" evidence="2">
    <location>
        <begin position="1707"/>
        <end position="1726"/>
    </location>
</feature>
<feature type="transmembrane region" description="Helical" evidence="2">
    <location>
        <begin position="1560"/>
        <end position="1581"/>
    </location>
</feature>
<feature type="region of interest" description="Disordered" evidence="1">
    <location>
        <begin position="2173"/>
        <end position="2206"/>
    </location>
</feature>
<reference evidence="6 7" key="1">
    <citation type="submission" date="2024-02" db="EMBL/GenBank/DDBJ databases">
        <authorList>
            <person name="Chen Y."/>
            <person name="Shah S."/>
            <person name="Dougan E. K."/>
            <person name="Thang M."/>
            <person name="Chan C."/>
        </authorList>
    </citation>
    <scope>NUCLEOTIDE SEQUENCE [LARGE SCALE GENOMIC DNA]</scope>
</reference>
<dbReference type="Pfam" id="PF24874">
    <property type="entry name" value="Piezo_THU9_anchor"/>
    <property type="match status" value="2"/>
</dbReference>
<feature type="domain" description="Piezo THU9 and anchor" evidence="4">
    <location>
        <begin position="1687"/>
        <end position="1843"/>
    </location>
</feature>
<dbReference type="SUPFAM" id="SSF48371">
    <property type="entry name" value="ARM repeat"/>
    <property type="match status" value="1"/>
</dbReference>
<evidence type="ECO:0008006" key="8">
    <source>
        <dbReference type="Google" id="ProtNLM"/>
    </source>
</evidence>
<evidence type="ECO:0000256" key="2">
    <source>
        <dbReference type="SAM" id="Phobius"/>
    </source>
</evidence>
<keyword evidence="7" id="KW-1185">Reference proteome</keyword>
<feature type="domain" description="RNA-editing substrate-binding complex 6 protein" evidence="5">
    <location>
        <begin position="891"/>
        <end position="1176"/>
    </location>
</feature>
<dbReference type="InterPro" id="IPR016024">
    <property type="entry name" value="ARM-type_fold"/>
</dbReference>
<evidence type="ECO:0000313" key="7">
    <source>
        <dbReference type="Proteomes" id="UP001642484"/>
    </source>
</evidence>
<gene>
    <name evidence="6" type="ORF">CCMP2556_LOCUS32437</name>
</gene>
<sequence>MQMSCPGSGIAAGDLAKLAWAFGTSGLRELHFEPLAEGFVMLTDDQSSNDPEHVAKMVWAAAKVGYGSVALMDRVALQVQVQVAEFRPSSLANIAWSFATLAYLVPSMMAAISSEVLRGIHRQDARDLANLAFAFATLCQLKEDEPLKEALSEEVLKKLNWIQPQSLAFLTEVGLEASTHPFLLQKLNEILDHLVTALATREATSAWKRRVEAALQELYLDHLGSVGSHLLLSRLQIDAPDQDFILRAMQSFPTCAGRTRGLETQRPQQRRIFAYSEHRLQTTDATGGRDATAGRMLREHGFQGLRRWQKGWLKPLTLPVNHYVDRSVCAEFQVLNEICDLVNEEALADDMQSCALVEGVVQLLVSTAPCLSCISAALQFQLLFPKVHLQFGCVQPWSELPGGCEPFRSDEDLHAGAAAPSPPSPQQPAEAELSEAERADLSELCDMPIDARSWEELLLCLQRCSHQRLAEILRRKRWRVLSETVPERARRLALYQIPVFCIDGSIDWRGCQEEALMDVPWTAAFGLLKVSSHTEVSLKVTSLFQVLNLDVLLGAVLFLHCHVLSLGGRLHQSPREICQQVFEEDQGIITSGSEPHEAPPSSPVEACGRNAGLTGGRKAEVRGFRPEVQLSEGERQSLQSFIQRFDACAGLEATLQLLQREVHSFFGFQACKVLQRFTKKFGAAGSKDNRLHLLLGRCAAAMSTADGISLGRALWSLGRLHLRHEALLQAAAARLPELLDTCGPITIATVWHAFEVLQFEDAKCLEALVQDMEKRLWECDPPEVSIVLHAAAQLAVPKREGLFEKLLEYVRQRSGRFSARHLAVCLHAAAKVGLRDEALCQMVTDRFRAHIADTDALALTSAVYACGLVAYFQPDFFESVAAWLLRQLRLDHRRIESQQISNMVYSFGKLGFKSEQLLMACAQNAMQEFWRFKPQELDNLTYGMALLKWRHEPYLNALAQHLVEGGRVRQLDCQSLVSMAYSSALLGYANPVMLRALGDQAIPKLLRFKAEEFSIMVYSLGVLNFRHHDLLAHVVQLVPAALPKFTTQNMSNLLHGLGLVSFDRDDDFVRHVCDHLSSRFDQATAQDIANPITALMRMCIPHERFFRQVAAYITAPSSRLPLKDFTPQEIANTIYGFDALQVFDVTLFEQTQREISKRVEEFIPQEAANVLWAVAKQGLGSVDFFEELLRRMAPFAEAQRPSGPQRMAVEWGAEDLEKPLAALRPWRHQLPSYERLDRVFRTRFLSKIAQFLMSLSPASNMPLPSQYQKDFAAWDLYQVGPDYTEELLRGVGVLRHPWRTDQELLRHYVGNEPDSLLSRYGEKLLISVLPAARWVSSRLFFRLASPSNSELLEGALLVEPAHPKEDDEANQRRFGASATSWREELELSGGNGHAPFRPVLLSTFLGNWRHRHTEVVALDLLVDRVLQALQQRSWRWHPRLWEDLEGEVELLVPHTPCLSCVGAFTQLKRWAPRLRIAVLYQDWRDWRKLLRDTGISKQAYPWNAGESVAAKATARSASSASMASMTQDLSLWDWWRDGLSMARAQIFSTAELRKPAKDFYTIRFVLSLVCFVMLVVAWNSLAGTGRSFTAALTSNIFSGTQVFAIIAVMACMITDRALYTWYTQDRILARGEPSSLPQWIPERLRRFLLRLGGYESSPDLQETTPQRSKMAAALQMLIMLTQLVTLHGVQISAWAQSTSPTVEQVSMFHSFTLVCFYVLYVLYLFFSSAQLRYDVHLLRGGLGLTHSVKFVPWLLFKAYTAVPFVDELRVLTDWTVTSTSMNLFMWFKLEDAQQSLYKTKCDMNARKYVDPSAERPAREKVLQGGLFLLALFVLIVGPLMYFSTANMFLKSNLVYMGSLKANLEVTELSGGGVSQLPLYDTAQADIETLTSDDAKRFVASYPNVGASQDVNLQRVTFPSSADNLWLVSNSLRQKVATQLGSNGTKAQLVVIFQFQGEIPTTGRGIGHTPPVALNEDQVSILAKVLQNTSFEGEASIDVPCSIQTAILIDSSGQLTSMGPKSSLRLTLSASSPLPQWSMAAGCQPCSSLQATNDFCSIAFQVASEKVAPTPTGDSSSSNYSLMGIYLGVVYTIGRFLRLVFQDASKRIIYEEMNDTDLLQDLCSGIYIARITGDLKSEYAFYYELIRIYRSPELLLDISKPKSKVDMQFFRPTATLSAPEPDSELPDRTPSSLQRRPVSGRLTPSAD</sequence>
<organism evidence="6 7">
    <name type="scientific">Durusdinium trenchii</name>
    <dbReference type="NCBI Taxonomy" id="1381693"/>
    <lineage>
        <taxon>Eukaryota</taxon>
        <taxon>Sar</taxon>
        <taxon>Alveolata</taxon>
        <taxon>Dinophyceae</taxon>
        <taxon>Suessiales</taxon>
        <taxon>Symbiodiniaceae</taxon>
        <taxon>Durusdinium</taxon>
    </lineage>
</organism>
<dbReference type="Proteomes" id="UP001642484">
    <property type="component" value="Unassembled WGS sequence"/>
</dbReference>
<proteinExistence type="predicted"/>
<dbReference type="PANTHER" id="PTHR13167">
    <property type="entry name" value="PIEZO-TYPE MECHANOSENSITIVE ION CHANNEL COMPONENT"/>
    <property type="match status" value="1"/>
</dbReference>
<dbReference type="PANTHER" id="PTHR13167:SF25">
    <property type="entry name" value="PIEZO-TYPE MECHANOSENSITIVE ION CHANNEL COMPONENT"/>
    <property type="match status" value="1"/>
</dbReference>
<evidence type="ECO:0000259" key="5">
    <source>
        <dbReference type="Pfam" id="PF26188"/>
    </source>
</evidence>
<dbReference type="Pfam" id="PF26188">
    <property type="entry name" value="RESC6"/>
    <property type="match status" value="1"/>
</dbReference>
<keyword evidence="2" id="KW-0812">Transmembrane</keyword>
<dbReference type="InterPro" id="IPR058917">
    <property type="entry name" value="RESC6_dom"/>
</dbReference>
<accession>A0ABP0NTC8</accession>
<dbReference type="InterPro" id="IPR027272">
    <property type="entry name" value="Piezo"/>
</dbReference>
<dbReference type="EMBL" id="CAXAMN010022062">
    <property type="protein sequence ID" value="CAK9066064.1"/>
    <property type="molecule type" value="Genomic_DNA"/>
</dbReference>
<keyword evidence="2" id="KW-0472">Membrane</keyword>
<comment type="caution">
    <text evidence="6">The sequence shown here is derived from an EMBL/GenBank/DDBJ whole genome shotgun (WGS) entry which is preliminary data.</text>
</comment>
<dbReference type="InterPro" id="IPR056770">
    <property type="entry name" value="Piezo_THU9_anchor"/>
</dbReference>
<protein>
    <recommendedName>
        <fullName evidence="8">1,3-beta-glucan synthase</fullName>
    </recommendedName>
</protein>
<evidence type="ECO:0000259" key="4">
    <source>
        <dbReference type="Pfam" id="PF24874"/>
    </source>
</evidence>
<feature type="region of interest" description="Disordered" evidence="1">
    <location>
        <begin position="411"/>
        <end position="433"/>
    </location>
</feature>
<feature type="domain" description="Piezo non-specific cation channel cap" evidence="3">
    <location>
        <begin position="1885"/>
        <end position="2159"/>
    </location>
</feature>
<feature type="domain" description="Piezo THU9 and anchor" evidence="4">
    <location>
        <begin position="1557"/>
        <end position="1621"/>
    </location>
</feature>
<feature type="transmembrane region" description="Helical" evidence="2">
    <location>
        <begin position="1821"/>
        <end position="1842"/>
    </location>
</feature>
<evidence type="ECO:0000259" key="3">
    <source>
        <dbReference type="Pfam" id="PF12166"/>
    </source>
</evidence>
<dbReference type="Pfam" id="PF12166">
    <property type="entry name" value="Piezo_cap"/>
    <property type="match status" value="1"/>
</dbReference>
<evidence type="ECO:0000256" key="1">
    <source>
        <dbReference type="SAM" id="MobiDB-lite"/>
    </source>
</evidence>
<keyword evidence="2" id="KW-1133">Transmembrane helix</keyword>
<evidence type="ECO:0000313" key="6">
    <source>
        <dbReference type="EMBL" id="CAK9066064.1"/>
    </source>
</evidence>
<dbReference type="InterPro" id="IPR031334">
    <property type="entry name" value="Piezo_cap_dom"/>
</dbReference>